<dbReference type="Pfam" id="PF14255">
    <property type="entry name" value="Zn_ribbon_21"/>
    <property type="match status" value="1"/>
</dbReference>
<dbReference type="PIRSF" id="PIRSF037225">
    <property type="entry name" value="UCP037225"/>
    <property type="match status" value="1"/>
</dbReference>
<evidence type="ECO:0000313" key="2">
    <source>
        <dbReference type="Proteomes" id="UP001430796"/>
    </source>
</evidence>
<dbReference type="EMBL" id="JAKJPO010000003">
    <property type="protein sequence ID" value="MCF7221408.1"/>
    <property type="molecule type" value="Genomic_DNA"/>
</dbReference>
<dbReference type="InterPro" id="IPR017143">
    <property type="entry name" value="UCP037225"/>
</dbReference>
<reference evidence="2" key="2">
    <citation type="submission" date="2022-01" db="EMBL/GenBank/DDBJ databases">
        <title>Lysobacter chinensis sp. nov., a bacterium isolated from cow dung compost.</title>
        <authorList>
            <person name="Zhou L.Y."/>
        </authorList>
    </citation>
    <scope>NUCLEOTIDE SEQUENCE [LARGE SCALE GENOMIC DNA]</scope>
    <source>
        <strain evidence="2">TLK-CK17</strain>
    </source>
</reference>
<gene>
    <name evidence="1" type="ORF">L3V18_06330</name>
</gene>
<keyword evidence="2" id="KW-1185">Reference proteome</keyword>
<organism evidence="1 2">
    <name type="scientific">Marilutibacter chinensis</name>
    <dbReference type="NCBI Taxonomy" id="2912247"/>
    <lineage>
        <taxon>Bacteria</taxon>
        <taxon>Pseudomonadati</taxon>
        <taxon>Pseudomonadota</taxon>
        <taxon>Gammaproteobacteria</taxon>
        <taxon>Lysobacterales</taxon>
        <taxon>Lysobacteraceae</taxon>
        <taxon>Marilutibacter</taxon>
    </lineage>
</organism>
<dbReference type="RefSeq" id="WP_237053842.1">
    <property type="nucleotide sequence ID" value="NZ_JAKJPO010000003.1"/>
</dbReference>
<protein>
    <submittedName>
        <fullName evidence="1">CPXCG motif-containing cysteine-rich protein</fullName>
    </submittedName>
</protein>
<name>A0ABS9HRW6_9GAMM</name>
<proteinExistence type="predicted"/>
<evidence type="ECO:0000313" key="1">
    <source>
        <dbReference type="EMBL" id="MCF7221408.1"/>
    </source>
</evidence>
<sequence>MQDYVTIACPYCGEPVDLRIDVLPEPQEYIEDCAVCCRPIEVRVQPAEEDAPPHVFVRSGNAI</sequence>
<dbReference type="Proteomes" id="UP001430796">
    <property type="component" value="Unassembled WGS sequence"/>
</dbReference>
<reference evidence="1 2" key="3">
    <citation type="submission" date="2022-01" db="EMBL/GenBank/DDBJ databases">
        <authorList>
            <person name="Zhou L.Y."/>
        </authorList>
    </citation>
    <scope>NUCLEOTIDE SEQUENCE [LARGE SCALE GENOMIC DNA]</scope>
    <source>
        <strain evidence="1 2">TLK-CK17</strain>
    </source>
</reference>
<reference evidence="1 2" key="1">
    <citation type="submission" date="2022-01" db="EMBL/GenBank/DDBJ databases">
        <title>Lysobacter chinensis sp. nov., a bacterium isolated from cow dung compost.</title>
        <authorList>
            <person name="Liu Y."/>
        </authorList>
    </citation>
    <scope>NUCLEOTIDE SEQUENCE [LARGE SCALE GENOMIC DNA]</scope>
    <source>
        <strain evidence="1 2">TLK-CK17</strain>
    </source>
</reference>
<comment type="caution">
    <text evidence="1">The sequence shown here is derived from an EMBL/GenBank/DDBJ whole genome shotgun (WGS) entry which is preliminary data.</text>
</comment>
<dbReference type="InterPro" id="IPR025990">
    <property type="entry name" value="zinc_ribbon_bacterial"/>
</dbReference>
<accession>A0ABS9HRW6</accession>